<dbReference type="InterPro" id="IPR027417">
    <property type="entry name" value="P-loop_NTPase"/>
</dbReference>
<dbReference type="RefSeq" id="WP_252848500.1">
    <property type="nucleotide sequence ID" value="NZ_BAPW01000012.1"/>
</dbReference>
<evidence type="ECO:0000313" key="2">
    <source>
        <dbReference type="Proteomes" id="UP001523401"/>
    </source>
</evidence>
<organism evidence="1 2">
    <name type="scientific">Asaia lannensis NBRC 102526</name>
    <dbReference type="NCBI Taxonomy" id="1307926"/>
    <lineage>
        <taxon>Bacteria</taxon>
        <taxon>Pseudomonadati</taxon>
        <taxon>Pseudomonadota</taxon>
        <taxon>Alphaproteobacteria</taxon>
        <taxon>Acetobacterales</taxon>
        <taxon>Acetobacteraceae</taxon>
        <taxon>Asaia</taxon>
    </lineage>
</organism>
<dbReference type="EMBL" id="JAMXQU010000002">
    <property type="protein sequence ID" value="MCO6158932.1"/>
    <property type="molecule type" value="Genomic_DNA"/>
</dbReference>
<evidence type="ECO:0000313" key="1">
    <source>
        <dbReference type="EMBL" id="MCO6158932.1"/>
    </source>
</evidence>
<keyword evidence="1" id="KW-0808">Transferase</keyword>
<accession>A0ABT1CDJ5</accession>
<keyword evidence="1" id="KW-0418">Kinase</keyword>
<dbReference type="Gene3D" id="3.40.50.300">
    <property type="entry name" value="P-loop containing nucleotide triphosphate hydrolases"/>
    <property type="match status" value="1"/>
</dbReference>
<keyword evidence="2" id="KW-1185">Reference proteome</keyword>
<dbReference type="SUPFAM" id="SSF52540">
    <property type="entry name" value="P-loop containing nucleoside triphosphate hydrolases"/>
    <property type="match status" value="1"/>
</dbReference>
<sequence>MTPSYDSARQRIDALLRRPQRVILGLVGAPGGGKSTLAARIAADYPDEAQVVPMDGFHLANCELARLGRAGRKGAPDTFDAHGFVALLERIRRQNDDIVYAPLFAREIEEPVAGAIPVLPERKLVIVEGNYLLCDGAWRGVRGFLDESWFVATDETLRNSWLEARHIRYGRTPEEARRWIEVTDAPNARIILQTKDRADWIYTPDPEPQTAH</sequence>
<comment type="caution">
    <text evidence="1">The sequence shown here is derived from an EMBL/GenBank/DDBJ whole genome shotgun (WGS) entry which is preliminary data.</text>
</comment>
<name>A0ABT1CDJ5_9PROT</name>
<gene>
    <name evidence="1" type="ORF">NF685_02670</name>
</gene>
<proteinExistence type="predicted"/>
<dbReference type="NCBIfam" id="NF006743">
    <property type="entry name" value="PRK09270.1-2"/>
    <property type="match status" value="1"/>
</dbReference>
<dbReference type="GO" id="GO:0016301">
    <property type="term" value="F:kinase activity"/>
    <property type="evidence" value="ECO:0007669"/>
    <property type="project" value="UniProtKB-KW"/>
</dbReference>
<protein>
    <submittedName>
        <fullName evidence="1">Nucleoside/nucleotide kinase family protein</fullName>
    </submittedName>
</protein>
<reference evidence="1 2" key="1">
    <citation type="submission" date="2022-06" db="EMBL/GenBank/DDBJ databases">
        <title>Whole-genome of Asaia lannensis strain LMG 27011T.</title>
        <authorList>
            <person name="Sombolestani A."/>
        </authorList>
    </citation>
    <scope>NUCLEOTIDE SEQUENCE [LARGE SCALE GENOMIC DNA]</scope>
    <source>
        <strain evidence="1 2">NBRC 102526</strain>
    </source>
</reference>
<dbReference type="PANTHER" id="PTHR10285">
    <property type="entry name" value="URIDINE KINASE"/>
    <property type="match status" value="1"/>
</dbReference>
<dbReference type="Proteomes" id="UP001523401">
    <property type="component" value="Unassembled WGS sequence"/>
</dbReference>